<sequence length="996" mass="111095">MGEDHPLPRSVVERDPAMVRRLAAFTEEAKRAVEGSTLERVYATFDSLEELALAATESLAELRLLLDATVVAPAPVASGRNQGPSAPDLYAVPSYAGMHHFVGRRDQLSALDDWAGAAGDPLMLFEAIGGAGKSMLTWQWTTTEACRVRTDWAGRFWYSFYEKGAVMADFCRHALAYTTGTPIAELDGLPQSELSDRLLRVLASRPWLLVLDGLERILVAYHRDDAAALGDEQEATDRVAERDPCDAIRIGDEDLLRALTTATPSKILVTSRLSPRVLLNAADQPIPGARRERLPGLDPVDAEALLRSCGVEGDSDAIRDYLRRYCDNHPLVIGVIGGLVAVDYLQDRGNFDAWAADPDHGADLDLAGLDLVGRRNHILRSAITSLSGPSARLLSTLALLPESIDFTTMSALNPHLPDPPQYADPPFLTTAPPQPRFGDIDVRNLATEQLFERRPGEPSWRKARLTPEESEHLETRRREFDDKVAAWQRELEEQHAEWQHERDKQHAEWQRARDRQYGDHLRAKVDWESGTVRKTANRKLAGTVKDLERRGLLQYDRSRRCYDLHPVVRAVAVRGLDSESLDVLGERVVDHFSSVAHDPYDQVRSIDDLRDALTVLRVHLRRRDYARALSLWQSGPSNAMKFNLEAHTEALAFLREFFVVPWSEPVPPLGEFQIAYVANDAAICLGRAGQTAPAVMAAELALRSALKRGYPLYVLIALSNAFHALEADGRLARAERCAVLALELATLNSTGAVRDREQLFIARVNWFKLLVGRGRTREAEAVWATLDALESPRKRSTYRPGTAEVWHAKLEAQQGTLSLATIDRTLEIARSASNRRMVRELHVLKARHHASTNPRLAAENYAEAVRMSRETGFPDARSETMLVLTRLELGEVADPHAEAHRLAGARTTDDLALARLWHALDEPRRATNHALAAYRTAWADGEPHVHRQDLDDATALLRDLEVPLPRLPVRDLDAEPEPSWESDVRALIGRLRPASR</sequence>
<keyword evidence="3" id="KW-1185">Reference proteome</keyword>
<dbReference type="Gene3D" id="3.40.50.300">
    <property type="entry name" value="P-loop containing nucleotide triphosphate hydrolases"/>
    <property type="match status" value="1"/>
</dbReference>
<protein>
    <recommendedName>
        <fullName evidence="4">NACHT domain-containing protein</fullName>
    </recommendedName>
</protein>
<dbReference type="SUPFAM" id="SSF52540">
    <property type="entry name" value="P-loop containing nucleoside triphosphate hydrolases"/>
    <property type="match status" value="1"/>
</dbReference>
<evidence type="ECO:0000256" key="1">
    <source>
        <dbReference type="SAM" id="Coils"/>
    </source>
</evidence>
<dbReference type="Proteomes" id="UP001370100">
    <property type="component" value="Unassembled WGS sequence"/>
</dbReference>
<comment type="caution">
    <text evidence="2">The sequence shown here is derived from an EMBL/GenBank/DDBJ whole genome shotgun (WGS) entry which is preliminary data.</text>
</comment>
<gene>
    <name evidence="2" type="ORF">WCD41_15990</name>
</gene>
<evidence type="ECO:0000313" key="2">
    <source>
        <dbReference type="EMBL" id="MEJ2887962.1"/>
    </source>
</evidence>
<dbReference type="RefSeq" id="WP_337714453.1">
    <property type="nucleotide sequence ID" value="NZ_JBBEGL010000004.1"/>
</dbReference>
<dbReference type="EMBL" id="JBBEGL010000004">
    <property type="protein sequence ID" value="MEJ2887962.1"/>
    <property type="molecule type" value="Genomic_DNA"/>
</dbReference>
<reference evidence="2 3" key="1">
    <citation type="submission" date="2024-03" db="EMBL/GenBank/DDBJ databases">
        <title>Actinomycetospora sp. OC33-EN06, a novel actinomycete isolated from wild orchid (Aerides multiflora).</title>
        <authorList>
            <person name="Suriyachadkun C."/>
        </authorList>
    </citation>
    <scope>NUCLEOTIDE SEQUENCE [LARGE SCALE GENOMIC DNA]</scope>
    <source>
        <strain evidence="2 3">OC33-EN06</strain>
    </source>
</reference>
<keyword evidence="1" id="KW-0175">Coiled coil</keyword>
<proteinExistence type="predicted"/>
<evidence type="ECO:0008006" key="4">
    <source>
        <dbReference type="Google" id="ProtNLM"/>
    </source>
</evidence>
<name>A0ABU8N7P4_9PSEU</name>
<evidence type="ECO:0000313" key="3">
    <source>
        <dbReference type="Proteomes" id="UP001370100"/>
    </source>
</evidence>
<dbReference type="InterPro" id="IPR027417">
    <property type="entry name" value="P-loop_NTPase"/>
</dbReference>
<accession>A0ABU8N7P4</accession>
<organism evidence="2 3">
    <name type="scientific">Actinomycetospora aeridis</name>
    <dbReference type="NCBI Taxonomy" id="3129231"/>
    <lineage>
        <taxon>Bacteria</taxon>
        <taxon>Bacillati</taxon>
        <taxon>Actinomycetota</taxon>
        <taxon>Actinomycetes</taxon>
        <taxon>Pseudonocardiales</taxon>
        <taxon>Pseudonocardiaceae</taxon>
        <taxon>Actinomycetospora</taxon>
    </lineage>
</organism>
<feature type="coiled-coil region" evidence="1">
    <location>
        <begin position="470"/>
        <end position="508"/>
    </location>
</feature>